<protein>
    <submittedName>
        <fullName evidence="1">Uncharacterized protein</fullName>
    </submittedName>
</protein>
<reference evidence="2" key="1">
    <citation type="submission" date="2016-10" db="EMBL/GenBank/DDBJ databases">
        <authorList>
            <person name="Varghese N."/>
            <person name="Submissions S."/>
        </authorList>
    </citation>
    <scope>NUCLEOTIDE SEQUENCE [LARGE SCALE GENOMIC DNA]</scope>
    <source>
        <strain evidence="2">Gh-48</strain>
    </source>
</reference>
<evidence type="ECO:0000313" key="1">
    <source>
        <dbReference type="EMBL" id="SEO99976.1"/>
    </source>
</evidence>
<dbReference type="Proteomes" id="UP000198942">
    <property type="component" value="Unassembled WGS sequence"/>
</dbReference>
<keyword evidence="2" id="KW-1185">Reference proteome</keyword>
<evidence type="ECO:0000313" key="2">
    <source>
        <dbReference type="Proteomes" id="UP000198942"/>
    </source>
</evidence>
<proteinExistence type="predicted"/>
<dbReference type="RefSeq" id="WP_223818015.1">
    <property type="nucleotide sequence ID" value="NZ_FOCL01000018.1"/>
</dbReference>
<dbReference type="EMBL" id="FOCL01000018">
    <property type="protein sequence ID" value="SEO99976.1"/>
    <property type="molecule type" value="Genomic_DNA"/>
</dbReference>
<gene>
    <name evidence="1" type="ORF">SAMN05192574_118110</name>
</gene>
<organism evidence="1 2">
    <name type="scientific">Mucilaginibacter gossypiicola</name>
    <dbReference type="NCBI Taxonomy" id="551995"/>
    <lineage>
        <taxon>Bacteria</taxon>
        <taxon>Pseudomonadati</taxon>
        <taxon>Bacteroidota</taxon>
        <taxon>Sphingobacteriia</taxon>
        <taxon>Sphingobacteriales</taxon>
        <taxon>Sphingobacteriaceae</taxon>
        <taxon>Mucilaginibacter</taxon>
    </lineage>
</organism>
<sequence>MVGGSLSNIILGLDDSKVFSLDLTPKAAWFVKDNVALGGCVNLGIQTAKASATTVNYGIGGLGR</sequence>
<dbReference type="STRING" id="551995.SAMN05192574_118110"/>
<dbReference type="AlphaFoldDB" id="A0A1H8UA53"/>
<name>A0A1H8UA53_9SPHI</name>
<accession>A0A1H8UA53</accession>